<gene>
    <name evidence="1" type="ORF">A5636_11300</name>
</gene>
<sequence>MSVAVDTPGAVETAVGAEIDGLGDARPGIAQTALALARLMDDPKSRNQQPAAAKVLVVLLDKLRTAAVQGRRGRLAAVRTLTEKGGGA</sequence>
<name>A0A1A3MT66_MYCAS</name>
<reference evidence="1 2" key="1">
    <citation type="submission" date="2016-06" db="EMBL/GenBank/DDBJ databases">
        <authorList>
            <person name="Kjaerup R.B."/>
            <person name="Dalgaard T.S."/>
            <person name="Juul-Madsen H.R."/>
        </authorList>
    </citation>
    <scope>NUCLEOTIDE SEQUENCE [LARGE SCALE GENOMIC DNA]</scope>
    <source>
        <strain evidence="1 2">1245139.5</strain>
    </source>
</reference>
<proteinExistence type="predicted"/>
<comment type="caution">
    <text evidence="1">The sequence shown here is derived from an EMBL/GenBank/DDBJ whole genome shotgun (WGS) entry which is preliminary data.</text>
</comment>
<accession>A0A1A3MT66</accession>
<dbReference type="EMBL" id="LZLQ01000124">
    <property type="protein sequence ID" value="OBK12716.1"/>
    <property type="molecule type" value="Genomic_DNA"/>
</dbReference>
<evidence type="ECO:0000313" key="2">
    <source>
        <dbReference type="Proteomes" id="UP000093629"/>
    </source>
</evidence>
<dbReference type="AlphaFoldDB" id="A0A1A3MT66"/>
<organism evidence="1 2">
    <name type="scientific">Mycobacterium asiaticum</name>
    <dbReference type="NCBI Taxonomy" id="1790"/>
    <lineage>
        <taxon>Bacteria</taxon>
        <taxon>Bacillati</taxon>
        <taxon>Actinomycetota</taxon>
        <taxon>Actinomycetes</taxon>
        <taxon>Mycobacteriales</taxon>
        <taxon>Mycobacteriaceae</taxon>
        <taxon>Mycobacterium</taxon>
    </lineage>
</organism>
<keyword evidence="2" id="KW-1185">Reference proteome</keyword>
<dbReference type="Proteomes" id="UP000093629">
    <property type="component" value="Unassembled WGS sequence"/>
</dbReference>
<dbReference type="OrthoDB" id="9964364at2"/>
<evidence type="ECO:0000313" key="1">
    <source>
        <dbReference type="EMBL" id="OBK12716.1"/>
    </source>
</evidence>
<protein>
    <submittedName>
        <fullName evidence="1">Uncharacterized protein</fullName>
    </submittedName>
</protein>